<keyword evidence="6" id="KW-0597">Phosphoprotein</keyword>
<evidence type="ECO:0000256" key="3">
    <source>
        <dbReference type="ARBA" id="ARBA00012438"/>
    </source>
</evidence>
<dbReference type="InterPro" id="IPR003661">
    <property type="entry name" value="HisK_dim/P_dom"/>
</dbReference>
<evidence type="ECO:0000259" key="16">
    <source>
        <dbReference type="PROSITE" id="PS50109"/>
    </source>
</evidence>
<dbReference type="Gene3D" id="3.30.565.10">
    <property type="entry name" value="Histidine kinase-like ATPase, C-terminal domain"/>
    <property type="match status" value="1"/>
</dbReference>
<dbReference type="SMART" id="SM00388">
    <property type="entry name" value="HisKA"/>
    <property type="match status" value="1"/>
</dbReference>
<dbReference type="Pfam" id="PF00672">
    <property type="entry name" value="HAMP"/>
    <property type="match status" value="1"/>
</dbReference>
<keyword evidence="10 18" id="KW-0418">Kinase</keyword>
<evidence type="ECO:0000256" key="12">
    <source>
        <dbReference type="ARBA" id="ARBA00022989"/>
    </source>
</evidence>
<comment type="subcellular location">
    <subcellularLocation>
        <location evidence="2">Cell membrane</location>
        <topology evidence="2">Multi-pass membrane protein</topology>
    </subcellularLocation>
</comment>
<evidence type="ECO:0000256" key="7">
    <source>
        <dbReference type="ARBA" id="ARBA00022679"/>
    </source>
</evidence>
<evidence type="ECO:0000256" key="2">
    <source>
        <dbReference type="ARBA" id="ARBA00004651"/>
    </source>
</evidence>
<dbReference type="CDD" id="cd00082">
    <property type="entry name" value="HisKA"/>
    <property type="match status" value="1"/>
</dbReference>
<dbReference type="Pfam" id="PF02518">
    <property type="entry name" value="HATPase_c"/>
    <property type="match status" value="1"/>
</dbReference>
<dbReference type="SMART" id="SM00387">
    <property type="entry name" value="HATPase_c"/>
    <property type="match status" value="1"/>
</dbReference>
<dbReference type="InterPro" id="IPR004358">
    <property type="entry name" value="Sig_transdc_His_kin-like_C"/>
</dbReference>
<keyword evidence="8 15" id="KW-0812">Transmembrane</keyword>
<gene>
    <name evidence="18" type="ORF">ACFSY7_17745</name>
</gene>
<proteinExistence type="predicted"/>
<evidence type="ECO:0000256" key="8">
    <source>
        <dbReference type="ARBA" id="ARBA00022692"/>
    </source>
</evidence>
<evidence type="ECO:0000256" key="15">
    <source>
        <dbReference type="SAM" id="Phobius"/>
    </source>
</evidence>
<evidence type="ECO:0000256" key="9">
    <source>
        <dbReference type="ARBA" id="ARBA00022741"/>
    </source>
</evidence>
<evidence type="ECO:0000256" key="4">
    <source>
        <dbReference type="ARBA" id="ARBA00015735"/>
    </source>
</evidence>
<evidence type="ECO:0000256" key="13">
    <source>
        <dbReference type="ARBA" id="ARBA00023012"/>
    </source>
</evidence>
<dbReference type="PROSITE" id="PS50885">
    <property type="entry name" value="HAMP"/>
    <property type="match status" value="1"/>
</dbReference>
<dbReference type="PROSITE" id="PS50109">
    <property type="entry name" value="HIS_KIN"/>
    <property type="match status" value="1"/>
</dbReference>
<dbReference type="Pfam" id="PF18719">
    <property type="entry name" value="ArlS_N"/>
    <property type="match status" value="1"/>
</dbReference>
<evidence type="ECO:0000256" key="14">
    <source>
        <dbReference type="ARBA" id="ARBA00023136"/>
    </source>
</evidence>
<feature type="transmembrane region" description="Helical" evidence="15">
    <location>
        <begin position="21"/>
        <end position="40"/>
    </location>
</feature>
<feature type="domain" description="Histidine kinase" evidence="16">
    <location>
        <begin position="254"/>
        <end position="469"/>
    </location>
</feature>
<dbReference type="InterPro" id="IPR050428">
    <property type="entry name" value="TCS_sensor_his_kinase"/>
</dbReference>
<feature type="domain" description="HAMP" evidence="17">
    <location>
        <begin position="192"/>
        <end position="246"/>
    </location>
</feature>
<dbReference type="SMART" id="SM00304">
    <property type="entry name" value="HAMP"/>
    <property type="match status" value="1"/>
</dbReference>
<dbReference type="SUPFAM" id="SSF158472">
    <property type="entry name" value="HAMP domain-like"/>
    <property type="match status" value="1"/>
</dbReference>
<name>A0ABW5Y4T4_9BACL</name>
<dbReference type="Pfam" id="PF00512">
    <property type="entry name" value="HisKA"/>
    <property type="match status" value="1"/>
</dbReference>
<dbReference type="PANTHER" id="PTHR45436:SF5">
    <property type="entry name" value="SENSOR HISTIDINE KINASE TRCS"/>
    <property type="match status" value="1"/>
</dbReference>
<keyword evidence="14 15" id="KW-0472">Membrane</keyword>
<dbReference type="InterPro" id="IPR036890">
    <property type="entry name" value="HATPase_C_sf"/>
</dbReference>
<dbReference type="Gene3D" id="6.10.340.10">
    <property type="match status" value="1"/>
</dbReference>
<dbReference type="CDD" id="cd00075">
    <property type="entry name" value="HATPase"/>
    <property type="match status" value="1"/>
</dbReference>
<dbReference type="CDD" id="cd06225">
    <property type="entry name" value="HAMP"/>
    <property type="match status" value="1"/>
</dbReference>
<feature type="transmembrane region" description="Helical" evidence="15">
    <location>
        <begin position="167"/>
        <end position="195"/>
    </location>
</feature>
<dbReference type="PANTHER" id="PTHR45436">
    <property type="entry name" value="SENSOR HISTIDINE KINASE YKOH"/>
    <property type="match status" value="1"/>
</dbReference>
<reference evidence="19" key="1">
    <citation type="journal article" date="2019" name="Int. J. Syst. Evol. Microbiol.">
        <title>The Global Catalogue of Microorganisms (GCM) 10K type strain sequencing project: providing services to taxonomists for standard genome sequencing and annotation.</title>
        <authorList>
            <consortium name="The Broad Institute Genomics Platform"/>
            <consortium name="The Broad Institute Genome Sequencing Center for Infectious Disease"/>
            <person name="Wu L."/>
            <person name="Ma J."/>
        </authorList>
    </citation>
    <scope>NUCLEOTIDE SEQUENCE [LARGE SCALE GENOMIC DNA]</scope>
    <source>
        <strain evidence="19">KCTC 33522</strain>
    </source>
</reference>
<dbReference type="InterPro" id="IPR041610">
    <property type="entry name" value="ArlS_N"/>
</dbReference>
<organism evidence="18 19">
    <name type="scientific">Kurthia populi</name>
    <dbReference type="NCBI Taxonomy" id="1562132"/>
    <lineage>
        <taxon>Bacteria</taxon>
        <taxon>Bacillati</taxon>
        <taxon>Bacillota</taxon>
        <taxon>Bacilli</taxon>
        <taxon>Bacillales</taxon>
        <taxon>Caryophanaceae</taxon>
        <taxon>Kurthia</taxon>
    </lineage>
</organism>
<keyword evidence="13" id="KW-0902">Two-component regulatory system</keyword>
<keyword evidence="9" id="KW-0547">Nucleotide-binding</keyword>
<dbReference type="SUPFAM" id="SSF55874">
    <property type="entry name" value="ATPase domain of HSP90 chaperone/DNA topoisomerase II/histidine kinase"/>
    <property type="match status" value="1"/>
</dbReference>
<accession>A0ABW5Y4T4</accession>
<evidence type="ECO:0000256" key="11">
    <source>
        <dbReference type="ARBA" id="ARBA00022840"/>
    </source>
</evidence>
<comment type="catalytic activity">
    <reaction evidence="1">
        <text>ATP + protein L-histidine = ADP + protein N-phospho-L-histidine.</text>
        <dbReference type="EC" id="2.7.13.3"/>
    </reaction>
</comment>
<keyword evidence="11" id="KW-0067">ATP-binding</keyword>
<dbReference type="SUPFAM" id="SSF47384">
    <property type="entry name" value="Homodimeric domain of signal transducing histidine kinase"/>
    <property type="match status" value="1"/>
</dbReference>
<evidence type="ECO:0000256" key="1">
    <source>
        <dbReference type="ARBA" id="ARBA00000085"/>
    </source>
</evidence>
<evidence type="ECO:0000256" key="6">
    <source>
        <dbReference type="ARBA" id="ARBA00022553"/>
    </source>
</evidence>
<dbReference type="Gene3D" id="1.10.287.130">
    <property type="match status" value="1"/>
</dbReference>
<dbReference type="PRINTS" id="PR00344">
    <property type="entry name" value="BCTRLSENSOR"/>
</dbReference>
<evidence type="ECO:0000259" key="17">
    <source>
        <dbReference type="PROSITE" id="PS50885"/>
    </source>
</evidence>
<evidence type="ECO:0000256" key="10">
    <source>
        <dbReference type="ARBA" id="ARBA00022777"/>
    </source>
</evidence>
<dbReference type="EC" id="2.7.13.3" evidence="3"/>
<dbReference type="RefSeq" id="WP_380148971.1">
    <property type="nucleotide sequence ID" value="NZ_JBHUOR010000138.1"/>
</dbReference>
<dbReference type="EMBL" id="JBHUOR010000138">
    <property type="protein sequence ID" value="MFD2870339.1"/>
    <property type="molecule type" value="Genomic_DNA"/>
</dbReference>
<keyword evidence="5" id="KW-1003">Cell membrane</keyword>
<keyword evidence="7" id="KW-0808">Transferase</keyword>
<dbReference type="InterPro" id="IPR003660">
    <property type="entry name" value="HAMP_dom"/>
</dbReference>
<dbReference type="GO" id="GO:0016301">
    <property type="term" value="F:kinase activity"/>
    <property type="evidence" value="ECO:0007669"/>
    <property type="project" value="UniProtKB-KW"/>
</dbReference>
<comment type="caution">
    <text evidence="18">The sequence shown here is derived from an EMBL/GenBank/DDBJ whole genome shotgun (WGS) entry which is preliminary data.</text>
</comment>
<evidence type="ECO:0000313" key="18">
    <source>
        <dbReference type="EMBL" id="MFD2870339.1"/>
    </source>
</evidence>
<dbReference type="InterPro" id="IPR036097">
    <property type="entry name" value="HisK_dim/P_sf"/>
</dbReference>
<evidence type="ECO:0000256" key="5">
    <source>
        <dbReference type="ARBA" id="ARBA00022475"/>
    </source>
</evidence>
<dbReference type="Proteomes" id="UP001597568">
    <property type="component" value="Unassembled WGS sequence"/>
</dbReference>
<keyword evidence="19" id="KW-1185">Reference proteome</keyword>
<evidence type="ECO:0000313" key="19">
    <source>
        <dbReference type="Proteomes" id="UP001597568"/>
    </source>
</evidence>
<protein>
    <recommendedName>
        <fullName evidence="4">Signal transduction histidine-protein kinase ArlS</fullName>
        <ecNumber evidence="3">2.7.13.3</ecNumber>
    </recommendedName>
</protein>
<sequence>MKKLTAYWHRLTLKHKWALTSASVLFISFALVCVILYIAINSWLLNEEKTSVTRSMDDLTAFFETRGSHLTINEMQHNTGLMNSIVDKDQTVRILNTDGIEILRLNNTSEEIPDLPQNIPLKGYTIQQVKVDGADSFVAIGYLRLGNFDGYLQLTHPLTSLASLMKYILTSMLLMGLIALIASWFISSALATLLLQPLKRLSSDMKRVAAHRFEAPIQVTVDSQDEIGDLVKVYKQMMTELESAFLQQQRFISDASHELRTPIQVLEGHLSMIQRWGKDDLEVLNESLMTSIDEVRRMKQLIEELLELARHEAKDISQGAIVAEQTEIVMKEMKTIAPNAEINLHYNEDFHNVRVMISENAYRQILHNILQNAVRYTSSIPSINIYLTFDLNNCTIVIEDNGIGMSPESLEHIFERFYRVDKARSREHGGTGLGLSIVKMLIDKYDGTLEVSSALNEGTTFTIHLPLFLVQESI</sequence>
<dbReference type="InterPro" id="IPR005467">
    <property type="entry name" value="His_kinase_dom"/>
</dbReference>
<keyword evidence="12 15" id="KW-1133">Transmembrane helix</keyword>
<dbReference type="InterPro" id="IPR003594">
    <property type="entry name" value="HATPase_dom"/>
</dbReference>